<comment type="cofactor">
    <cofactor evidence="1">
        <name>Ca(2+)</name>
        <dbReference type="ChEBI" id="CHEBI:29108"/>
    </cofactor>
</comment>
<protein>
    <recommendedName>
        <fullName evidence="7">Sulfatase N-terminal domain-containing protein</fullName>
    </recommendedName>
</protein>
<dbReference type="SUPFAM" id="SSF53649">
    <property type="entry name" value="Alkaline phosphatase-like"/>
    <property type="match status" value="3"/>
</dbReference>
<feature type="domain" description="Sulfatase N-terminal" evidence="7">
    <location>
        <begin position="797"/>
        <end position="922"/>
    </location>
</feature>
<dbReference type="Gene3D" id="3.30.1120.10">
    <property type="match status" value="3"/>
</dbReference>
<dbReference type="InterPro" id="IPR000917">
    <property type="entry name" value="Sulfatase_N"/>
</dbReference>
<evidence type="ECO:0000256" key="4">
    <source>
        <dbReference type="ARBA" id="ARBA00022801"/>
    </source>
</evidence>
<dbReference type="InterPro" id="IPR047115">
    <property type="entry name" value="ARSB"/>
</dbReference>
<dbReference type="PANTHER" id="PTHR10342">
    <property type="entry name" value="ARYLSULFATASE"/>
    <property type="match status" value="1"/>
</dbReference>
<dbReference type="STRING" id="37546.A0A1B0FHT9"/>
<dbReference type="PROSITE" id="PS00149">
    <property type="entry name" value="SULFATASE_2"/>
    <property type="match status" value="2"/>
</dbReference>
<sequence>MHVADWFATLAAAANIPLNKSLTLDGINLWTELVTSKTDTPPYPEREIVHSLDNQAEIYSYSKGQYKYIKGTSLEGRYDYHISQRPKQIFDPREKYYYENIRQSAAFQALQKYDEKPLTNSRMHNLRVKASVQCEAKSLKPDSNCKPLEEECLFNIWKDPCEQKNLGNLHKYDNIMKSMREDVLKLKATAVPPLTGRGSLEYDPSRYDCTWTNYLDIFPKNCDLLYLNLSEYQQHTVFLRRPHLGIRMYSKWDDCWLGHGCMVRPLQDGFDDVSFRGSNEFLTPNIDALAYNGVILNNLYTPAMCTPSRAALLTGKYPVNTGMQHYVLVNDQPWSLPVNETTMAEIFQEHGYYTSLIGKWHLGMSRKAYTPTFRGFDYHYGYLGSYVDYYDHTLLQRNENYSRGHDFRLNLESIHDQTGAYVTGLLTEASVNLIKRHNYDAKPLFLMLSHLAPHSANEDVPLQAPEAEIEKFSYIKNPQRRIYAAMMSALDNSVGQVIGALADMEVLKNTIVLFLSDNGGPTRGLHANTASNYPLRGQKNSPWEGGLRSSAAIWSTQLEKLGSIWQQTFYIADFLPTLASAVGIYLDIGSLKLDGLNLWSALKYGYERVEREILHNIDDIDNYVSYSKGKWKFINGTTQDGKYDDWLSKRIDNSSWDPRSLNYEELIKNTTVWQNLHNPNISPSMMNITKLRQAAAVKCLEKDPALLQKCEPLNGPCLFDLDNDPCEQNNLYDEQHKNSKIVLEMLERVDILRQQVHPMNNKPADRRCDPINYNNEWTCKMPCRSGYFCFLIISFLLGYNDLSFHGSNQILTPNIDALAYNGIILNRHYVPNLCTPSRSALLTGKYPIHTGTQHFVAVNQEPWGLPLDEQLMPEFFRDEGYSTNLVGKWHLGFYRKEMTPTFRGFSHHYGYSSGFVSYYDHTFDVVVGKLLSNIKKYPSDNLIPSHFGMISRLDESVGKTMEALVKKGILDNTIVLLYSDNGAHTVGLYANTGSNYPFRRQKESPWEGGIRSTSLLWSSLLKQRHYISHQVMYAIDWFPTLAGAAGIKLPNNLHLDGINLWPSLNDKHPPQPRRVLHVLDDIFGYTSYMRDNYKYISGTTFNGLYDTWLGELPSQEIHPLSKYYVENVLNSTVNRLLGNKNLLGQHILELRSQVTAHCPRNSEDFNQSIYKCEPLRAPCLLDIIKDPCERYNLARVHSSQMEILSQEERVPQTSYTQCTDSNS</sequence>
<keyword evidence="3" id="KW-0479">Metal-binding</keyword>
<evidence type="ECO:0000256" key="5">
    <source>
        <dbReference type="ARBA" id="ARBA00022837"/>
    </source>
</evidence>
<feature type="domain" description="Sulfatase N-terminal" evidence="7">
    <location>
        <begin position="941"/>
        <end position="1047"/>
    </location>
</feature>
<dbReference type="InterPro" id="IPR017850">
    <property type="entry name" value="Alkaline_phosphatase_core_sf"/>
</dbReference>
<comment type="similarity">
    <text evidence="2">Belongs to the sulfatase family.</text>
</comment>
<reference evidence="8" key="1">
    <citation type="submission" date="2020-05" db="UniProtKB">
        <authorList>
            <consortium name="EnsemblMetazoa"/>
        </authorList>
    </citation>
    <scope>IDENTIFICATION</scope>
    <source>
        <strain evidence="8">Yale</strain>
    </source>
</reference>
<dbReference type="Pfam" id="PF00884">
    <property type="entry name" value="Sulfatase"/>
    <property type="match status" value="3"/>
</dbReference>
<evidence type="ECO:0000256" key="1">
    <source>
        <dbReference type="ARBA" id="ARBA00001913"/>
    </source>
</evidence>
<dbReference type="GO" id="GO:0046872">
    <property type="term" value="F:metal ion binding"/>
    <property type="evidence" value="ECO:0007669"/>
    <property type="project" value="UniProtKB-KW"/>
</dbReference>
<proteinExistence type="inferred from homology"/>
<dbReference type="VEuPathDB" id="VectorBase:GMOY003353"/>
<dbReference type="AlphaFoldDB" id="A0A1B0FHT9"/>
<feature type="domain" description="Sulfatase N-terminal" evidence="7">
    <location>
        <begin position="270"/>
        <end position="584"/>
    </location>
</feature>
<dbReference type="GO" id="GO:0008484">
    <property type="term" value="F:sulfuric ester hydrolase activity"/>
    <property type="evidence" value="ECO:0007669"/>
    <property type="project" value="InterPro"/>
</dbReference>
<evidence type="ECO:0000313" key="9">
    <source>
        <dbReference type="Proteomes" id="UP000092444"/>
    </source>
</evidence>
<keyword evidence="5" id="KW-0106">Calcium</keyword>
<dbReference type="CDD" id="cd16029">
    <property type="entry name" value="4-S"/>
    <property type="match status" value="2"/>
</dbReference>
<keyword evidence="9" id="KW-1185">Reference proteome</keyword>
<keyword evidence="4" id="KW-0378">Hydrolase</keyword>
<dbReference type="Proteomes" id="UP000092444">
    <property type="component" value="Unassembled WGS sequence"/>
</dbReference>
<evidence type="ECO:0000313" key="8">
    <source>
        <dbReference type="EnsemblMetazoa" id="GMOY003353-PA"/>
    </source>
</evidence>
<accession>A0A1B0FHT9</accession>
<dbReference type="PANTHER" id="PTHR10342:SF264">
    <property type="entry name" value="MIP05773P-RELATED"/>
    <property type="match status" value="1"/>
</dbReference>
<evidence type="ECO:0000256" key="6">
    <source>
        <dbReference type="ARBA" id="ARBA00023180"/>
    </source>
</evidence>
<evidence type="ECO:0000256" key="2">
    <source>
        <dbReference type="ARBA" id="ARBA00008779"/>
    </source>
</evidence>
<evidence type="ECO:0000259" key="7">
    <source>
        <dbReference type="Pfam" id="PF00884"/>
    </source>
</evidence>
<dbReference type="Gene3D" id="3.40.720.10">
    <property type="entry name" value="Alkaline Phosphatase, subunit A"/>
    <property type="match status" value="3"/>
</dbReference>
<evidence type="ECO:0000256" key="3">
    <source>
        <dbReference type="ARBA" id="ARBA00022723"/>
    </source>
</evidence>
<keyword evidence="6" id="KW-0325">Glycoprotein</keyword>
<organism evidence="8 9">
    <name type="scientific">Glossina morsitans morsitans</name>
    <name type="common">Savannah tsetse fly</name>
    <dbReference type="NCBI Taxonomy" id="37546"/>
    <lineage>
        <taxon>Eukaryota</taxon>
        <taxon>Metazoa</taxon>
        <taxon>Ecdysozoa</taxon>
        <taxon>Arthropoda</taxon>
        <taxon>Hexapoda</taxon>
        <taxon>Insecta</taxon>
        <taxon>Pterygota</taxon>
        <taxon>Neoptera</taxon>
        <taxon>Endopterygota</taxon>
        <taxon>Diptera</taxon>
        <taxon>Brachycera</taxon>
        <taxon>Muscomorpha</taxon>
        <taxon>Hippoboscoidea</taxon>
        <taxon>Glossinidae</taxon>
        <taxon>Glossina</taxon>
    </lineage>
</organism>
<name>A0A1B0FHT9_GLOMM</name>
<dbReference type="EMBL" id="CCAG010015039">
    <property type="status" value="NOT_ANNOTATED_CDS"/>
    <property type="molecule type" value="Genomic_DNA"/>
</dbReference>
<dbReference type="EnsemblMetazoa" id="GMOY003353-RA">
    <property type="protein sequence ID" value="GMOY003353-PA"/>
    <property type="gene ID" value="GMOY003353"/>
</dbReference>
<dbReference type="EMBL" id="CCAG010015038">
    <property type="status" value="NOT_ANNOTATED_CDS"/>
    <property type="molecule type" value="Genomic_DNA"/>
</dbReference>
<dbReference type="PROSITE" id="PS00523">
    <property type="entry name" value="SULFATASE_1"/>
    <property type="match status" value="1"/>
</dbReference>
<dbReference type="InterPro" id="IPR024607">
    <property type="entry name" value="Sulfatase_CS"/>
</dbReference>